<dbReference type="Gene3D" id="3.40.50.300">
    <property type="entry name" value="P-loop containing nucleotide triphosphate hydrolases"/>
    <property type="match status" value="1"/>
</dbReference>
<dbReference type="Proteomes" id="UP000236755">
    <property type="component" value="Unassembled WGS sequence"/>
</dbReference>
<dbReference type="GO" id="GO:0005524">
    <property type="term" value="F:ATP binding"/>
    <property type="evidence" value="ECO:0007669"/>
    <property type="project" value="TreeGrafter"/>
</dbReference>
<dbReference type="InterPro" id="IPR050625">
    <property type="entry name" value="ParA/MinD_ATPase"/>
</dbReference>
<proteinExistence type="predicted"/>
<dbReference type="GO" id="GO:0051782">
    <property type="term" value="P:negative regulation of cell division"/>
    <property type="evidence" value="ECO:0007669"/>
    <property type="project" value="TreeGrafter"/>
</dbReference>
<dbReference type="Pfam" id="PF01656">
    <property type="entry name" value="CbiA"/>
    <property type="match status" value="1"/>
</dbReference>
<reference evidence="2 3" key="1">
    <citation type="submission" date="2016-10" db="EMBL/GenBank/DDBJ databases">
        <authorList>
            <person name="de Groot N.N."/>
        </authorList>
    </citation>
    <scope>NUCLEOTIDE SEQUENCE [LARGE SCALE GENOMIC DNA]</scope>
    <source>
        <strain evidence="2 3">CGMCC 1.8712</strain>
    </source>
</reference>
<accession>A0A1H3WYB6</accession>
<dbReference type="SUPFAM" id="SSF52540">
    <property type="entry name" value="P-loop containing nucleoside triphosphate hydrolases"/>
    <property type="match status" value="1"/>
</dbReference>
<evidence type="ECO:0000313" key="2">
    <source>
        <dbReference type="EMBL" id="SDZ91940.1"/>
    </source>
</evidence>
<dbReference type="STRING" id="555874.SAMN04488065_1218"/>
<feature type="domain" description="CobQ/CobB/MinD/ParA nucleotide binding" evidence="1">
    <location>
        <begin position="6"/>
        <end position="213"/>
    </location>
</feature>
<dbReference type="InterPro" id="IPR027417">
    <property type="entry name" value="P-loop_NTPase"/>
</dbReference>
<dbReference type="EMBL" id="FNQT01000001">
    <property type="protein sequence ID" value="SDZ91940.1"/>
    <property type="molecule type" value="Genomic_DNA"/>
</dbReference>
<dbReference type="GO" id="GO:0016887">
    <property type="term" value="F:ATP hydrolysis activity"/>
    <property type="evidence" value="ECO:0007669"/>
    <property type="project" value="TreeGrafter"/>
</dbReference>
<dbReference type="AlphaFoldDB" id="A0A1H3WYB6"/>
<dbReference type="PANTHER" id="PTHR43384">
    <property type="entry name" value="SEPTUM SITE-DETERMINING PROTEIN MIND HOMOLOG, CHLOROPLASTIC-RELATED"/>
    <property type="match status" value="1"/>
</dbReference>
<dbReference type="RefSeq" id="WP_092632907.1">
    <property type="nucleotide sequence ID" value="NZ_FNQT01000001.1"/>
</dbReference>
<dbReference type="GO" id="GO:0005829">
    <property type="term" value="C:cytosol"/>
    <property type="evidence" value="ECO:0007669"/>
    <property type="project" value="TreeGrafter"/>
</dbReference>
<sequence>MVEAFAVASGKGGTGKTTSTLALGMALAETHDVTVVDADTGMANLLFHTGLDEATTTLHDLLIADADADVSDAVYERFGMKVVPCGTSLAAFRDADPERLRDVVATLAADTDVLLLDSPAALGSKSAVLPIALADRTVIVLQPTVPALSDGLKVQEYARSYGTSTAGTLFNRVRDDEAVDRVVDQAEEYFGGETLGVVPESEAARAARRAGEPLLAHAPDSPASQAFREAARRLEVREGESEAVAARFQSAVIPDEV</sequence>
<gene>
    <name evidence="2" type="ORF">SAMN04488065_1218</name>
</gene>
<evidence type="ECO:0000313" key="3">
    <source>
        <dbReference type="Proteomes" id="UP000236755"/>
    </source>
</evidence>
<keyword evidence="3" id="KW-1185">Reference proteome</keyword>
<organism evidence="2 3">
    <name type="scientific">Haloplanus vescus</name>
    <dbReference type="NCBI Taxonomy" id="555874"/>
    <lineage>
        <taxon>Archaea</taxon>
        <taxon>Methanobacteriati</taxon>
        <taxon>Methanobacteriota</taxon>
        <taxon>Stenosarchaea group</taxon>
        <taxon>Halobacteria</taxon>
        <taxon>Halobacteriales</taxon>
        <taxon>Haloferacaceae</taxon>
        <taxon>Haloplanus</taxon>
    </lineage>
</organism>
<dbReference type="InterPro" id="IPR002586">
    <property type="entry name" value="CobQ/CobB/MinD/ParA_Nub-bd_dom"/>
</dbReference>
<name>A0A1H3WYB6_9EURY</name>
<dbReference type="GO" id="GO:0009898">
    <property type="term" value="C:cytoplasmic side of plasma membrane"/>
    <property type="evidence" value="ECO:0007669"/>
    <property type="project" value="TreeGrafter"/>
</dbReference>
<dbReference type="PANTHER" id="PTHR43384:SF10">
    <property type="entry name" value="ATPASE INVOLVED IN CHROMOSOME PARTITIONING, PARA_MIND FAMILY"/>
    <property type="match status" value="1"/>
</dbReference>
<dbReference type="OrthoDB" id="267074at2157"/>
<evidence type="ECO:0000259" key="1">
    <source>
        <dbReference type="Pfam" id="PF01656"/>
    </source>
</evidence>
<protein>
    <submittedName>
        <fullName evidence="2">Septum site-determining protein MinD</fullName>
    </submittedName>
</protein>